<dbReference type="PROSITE" id="PS00678">
    <property type="entry name" value="WD_REPEATS_1"/>
    <property type="match status" value="1"/>
</dbReference>
<name>A0A922CCU7_MANSE</name>
<protein>
    <recommendedName>
        <fullName evidence="12">tRNA (guanine-N(7)-)-methyltransferase non-catalytic subunit wuho</fullName>
    </recommendedName>
</protein>
<evidence type="ECO:0008006" key="12">
    <source>
        <dbReference type="Google" id="ProtNLM"/>
    </source>
</evidence>
<feature type="repeat" description="WD" evidence="9">
    <location>
        <begin position="164"/>
        <end position="206"/>
    </location>
</feature>
<comment type="function">
    <text evidence="6">Required for the Mettl1-dependent formation of N(7)-methylguanine at position 46 (m7G46) in tRNA. In the Mettl1-wuho methyltransferase complex, it is required to stabilize and induce conformational changes of the catalytic subunit. Required for binding of nanos mRNA and repression of translation by the mei-P26-bgcn-bam-sxl complex. May cooperate with mei-P26 and nanos to derepress the BMP signaling pathway. May cooperate with mei-P26 to suppress expression of a subset of microRNAs. May cooperate with mei-P26 to regulate bam expression levels in germline cells during gametogenesis. Required to promote mitosis to meiosis transition during gametogenesis. May regulate germline cell division in part by regulating ribosome biogenesis.</text>
</comment>
<evidence type="ECO:0000256" key="1">
    <source>
        <dbReference type="ARBA" id="ARBA00004123"/>
    </source>
</evidence>
<dbReference type="Gene3D" id="2.130.10.10">
    <property type="entry name" value="YVTN repeat-like/Quinoprotein amine dehydrogenase"/>
    <property type="match status" value="1"/>
</dbReference>
<dbReference type="InterPro" id="IPR001680">
    <property type="entry name" value="WD40_rpt"/>
</dbReference>
<dbReference type="InterPro" id="IPR015943">
    <property type="entry name" value="WD40/YVTN_repeat-like_dom_sf"/>
</dbReference>
<dbReference type="InterPro" id="IPR036322">
    <property type="entry name" value="WD40_repeat_dom_sf"/>
</dbReference>
<evidence type="ECO:0000256" key="7">
    <source>
        <dbReference type="ARBA" id="ARBA00093542"/>
    </source>
</evidence>
<dbReference type="PANTHER" id="PTHR16288:SF0">
    <property type="entry name" value="TRNA (GUANINE-N(7)-)-METHYLTRANSFERASE NON-CATALYTIC SUBUNIT WDR4"/>
    <property type="match status" value="1"/>
</dbReference>
<dbReference type="Pfam" id="PF00400">
    <property type="entry name" value="WD40"/>
    <property type="match status" value="1"/>
</dbReference>
<keyword evidence="2 8" id="KW-0853">WD repeat</keyword>
<dbReference type="Proteomes" id="UP000791440">
    <property type="component" value="Unassembled WGS sequence"/>
</dbReference>
<reference evidence="10" key="1">
    <citation type="journal article" date="2016" name="Insect Biochem. Mol. Biol.">
        <title>Multifaceted biological insights from a draft genome sequence of the tobacco hornworm moth, Manduca sexta.</title>
        <authorList>
            <person name="Kanost M.R."/>
            <person name="Arrese E.L."/>
            <person name="Cao X."/>
            <person name="Chen Y.R."/>
            <person name="Chellapilla S."/>
            <person name="Goldsmith M.R."/>
            <person name="Grosse-Wilde E."/>
            <person name="Heckel D.G."/>
            <person name="Herndon N."/>
            <person name="Jiang H."/>
            <person name="Papanicolaou A."/>
            <person name="Qu J."/>
            <person name="Soulages J.L."/>
            <person name="Vogel H."/>
            <person name="Walters J."/>
            <person name="Waterhouse R.M."/>
            <person name="Ahn S.J."/>
            <person name="Almeida F.C."/>
            <person name="An C."/>
            <person name="Aqrawi P."/>
            <person name="Bretschneider A."/>
            <person name="Bryant W.B."/>
            <person name="Bucks S."/>
            <person name="Chao H."/>
            <person name="Chevignon G."/>
            <person name="Christen J.M."/>
            <person name="Clarke D.F."/>
            <person name="Dittmer N.T."/>
            <person name="Ferguson L.C.F."/>
            <person name="Garavelou S."/>
            <person name="Gordon K.H.J."/>
            <person name="Gunaratna R.T."/>
            <person name="Han Y."/>
            <person name="Hauser F."/>
            <person name="He Y."/>
            <person name="Heidel-Fischer H."/>
            <person name="Hirsh A."/>
            <person name="Hu Y."/>
            <person name="Jiang H."/>
            <person name="Kalra D."/>
            <person name="Klinner C."/>
            <person name="Konig C."/>
            <person name="Kovar C."/>
            <person name="Kroll A.R."/>
            <person name="Kuwar S.S."/>
            <person name="Lee S.L."/>
            <person name="Lehman R."/>
            <person name="Li K."/>
            <person name="Li Z."/>
            <person name="Liang H."/>
            <person name="Lovelace S."/>
            <person name="Lu Z."/>
            <person name="Mansfield J.H."/>
            <person name="McCulloch K.J."/>
            <person name="Mathew T."/>
            <person name="Morton B."/>
            <person name="Muzny D.M."/>
            <person name="Neunemann D."/>
            <person name="Ongeri F."/>
            <person name="Pauchet Y."/>
            <person name="Pu L.L."/>
            <person name="Pyrousis I."/>
            <person name="Rao X.J."/>
            <person name="Redding A."/>
            <person name="Roesel C."/>
            <person name="Sanchez-Gracia A."/>
            <person name="Schaack S."/>
            <person name="Shukla A."/>
            <person name="Tetreau G."/>
            <person name="Wang Y."/>
            <person name="Xiong G.H."/>
            <person name="Traut W."/>
            <person name="Walsh T.K."/>
            <person name="Worley K.C."/>
            <person name="Wu D."/>
            <person name="Wu W."/>
            <person name="Wu Y.Q."/>
            <person name="Zhang X."/>
            <person name="Zou Z."/>
            <person name="Zucker H."/>
            <person name="Briscoe A.D."/>
            <person name="Burmester T."/>
            <person name="Clem R.J."/>
            <person name="Feyereisen R."/>
            <person name="Grimmelikhuijzen C.J.P."/>
            <person name="Hamodrakas S.J."/>
            <person name="Hansson B.S."/>
            <person name="Huguet E."/>
            <person name="Jermiin L.S."/>
            <person name="Lan Q."/>
            <person name="Lehman H.K."/>
            <person name="Lorenzen M."/>
            <person name="Merzendorfer H."/>
            <person name="Michalopoulos I."/>
            <person name="Morton D.B."/>
            <person name="Muthukrishnan S."/>
            <person name="Oakeshott J.G."/>
            <person name="Palmer W."/>
            <person name="Park Y."/>
            <person name="Passarelli A.L."/>
            <person name="Rozas J."/>
            <person name="Schwartz L.M."/>
            <person name="Smith W."/>
            <person name="Southgate A."/>
            <person name="Vilcinskas A."/>
            <person name="Vogt R."/>
            <person name="Wang P."/>
            <person name="Werren J."/>
            <person name="Yu X.Q."/>
            <person name="Zhou J.J."/>
            <person name="Brown S.J."/>
            <person name="Scherer S.E."/>
            <person name="Richards S."/>
            <person name="Blissard G.W."/>
        </authorList>
    </citation>
    <scope>NUCLEOTIDE SEQUENCE</scope>
</reference>
<dbReference type="GO" id="GO:0005829">
    <property type="term" value="C:cytosol"/>
    <property type="evidence" value="ECO:0007669"/>
    <property type="project" value="TreeGrafter"/>
</dbReference>
<dbReference type="SMART" id="SM00320">
    <property type="entry name" value="WD40"/>
    <property type="match status" value="4"/>
</dbReference>
<dbReference type="PROSITE" id="PS50082">
    <property type="entry name" value="WD_REPEATS_2"/>
    <property type="match status" value="1"/>
</dbReference>
<evidence type="ECO:0000256" key="8">
    <source>
        <dbReference type="HAMAP-Rule" id="MF_03056"/>
    </source>
</evidence>
<evidence type="ECO:0000256" key="4">
    <source>
        <dbReference type="ARBA" id="ARBA00022737"/>
    </source>
</evidence>
<accession>A0A922CCU7</accession>
<dbReference type="PANTHER" id="PTHR16288">
    <property type="entry name" value="WD40 REPEAT PROTEIN 4"/>
    <property type="match status" value="1"/>
</dbReference>
<dbReference type="EMBL" id="JH668286">
    <property type="protein sequence ID" value="KAG6441486.1"/>
    <property type="molecule type" value="Genomic_DNA"/>
</dbReference>
<keyword evidence="3 8" id="KW-0819">tRNA processing</keyword>
<dbReference type="GO" id="GO:0043527">
    <property type="term" value="C:tRNA methyltransferase complex"/>
    <property type="evidence" value="ECO:0007669"/>
    <property type="project" value="TreeGrafter"/>
</dbReference>
<sequence>MSLLSLCDKYIIAAKGRQVDCYDSCNHYIIEAPVVGKGDINDNIVDVVVSPDAKHMAIITSTSKQLVVYDLETRTIRKTYTLPRSSSKIRFTPNNKQILVADKSGDVLNYDIENEKSGIKLLGHLSLLLDILQTQDEKYIITCDRDEKIRVSRYPNTYNIQTYCLGHREFVNHIELLPHNNKYLTSTSGDGTVKLWDVTEGTLCYTINTNDHSDQELNNNFIKVMDSDGVEVSTLPIVHFSITKLNNSCSLIALSLYSCEELLIYTLQSLDNQFSHKLEYRLKLESFPTCVQFFNEKLYIYNDTDLHVNVYKFLYENEKICIELIENIKMFDNYKPIDNTVTSCFETIKVLYKRKFDNVQEYQERKKQRLEKIAK</sequence>
<evidence type="ECO:0000256" key="5">
    <source>
        <dbReference type="ARBA" id="ARBA00023242"/>
    </source>
</evidence>
<evidence type="ECO:0000256" key="3">
    <source>
        <dbReference type="ARBA" id="ARBA00022694"/>
    </source>
</evidence>
<keyword evidence="11" id="KW-1185">Reference proteome</keyword>
<evidence type="ECO:0000256" key="9">
    <source>
        <dbReference type="PROSITE-ProRule" id="PRU00221"/>
    </source>
</evidence>
<dbReference type="AlphaFoldDB" id="A0A922CCU7"/>
<comment type="pathway">
    <text evidence="8">tRNA modification; N(7)-methylguanine-tRNA biosynthesis.</text>
</comment>
<keyword evidence="5 8" id="KW-0539">Nucleus</keyword>
<organism evidence="10 11">
    <name type="scientific">Manduca sexta</name>
    <name type="common">Tobacco hawkmoth</name>
    <name type="synonym">Tobacco hornworm</name>
    <dbReference type="NCBI Taxonomy" id="7130"/>
    <lineage>
        <taxon>Eukaryota</taxon>
        <taxon>Metazoa</taxon>
        <taxon>Ecdysozoa</taxon>
        <taxon>Arthropoda</taxon>
        <taxon>Hexapoda</taxon>
        <taxon>Insecta</taxon>
        <taxon>Pterygota</taxon>
        <taxon>Neoptera</taxon>
        <taxon>Endopterygota</taxon>
        <taxon>Lepidoptera</taxon>
        <taxon>Glossata</taxon>
        <taxon>Ditrysia</taxon>
        <taxon>Bombycoidea</taxon>
        <taxon>Sphingidae</taxon>
        <taxon>Sphinginae</taxon>
        <taxon>Sphingini</taxon>
        <taxon>Manduca</taxon>
    </lineage>
</organism>
<keyword evidence="4 8" id="KW-0677">Repeat</keyword>
<evidence type="ECO:0000256" key="2">
    <source>
        <dbReference type="ARBA" id="ARBA00022574"/>
    </source>
</evidence>
<comment type="subunit">
    <text evidence="7">Forms a heterodimer with the catalytic subunit Mettl1. Interacts with mei-P26 and weakly interacts with bgcn; required for the function or formation of the mei-P26-bgcn-bam-sxl complex. Interacts with nanos; may be involved in mei-P26-dependent derepression of the BMP signaling pathway. Interacts with Myc; the interaction may be mediated by mei-P26 and may be involved in the regulation of ribosome biogenesis.</text>
</comment>
<evidence type="ECO:0000256" key="6">
    <source>
        <dbReference type="ARBA" id="ARBA00093337"/>
    </source>
</evidence>
<dbReference type="GO" id="GO:0106004">
    <property type="term" value="P:tRNA (guanine-N7)-methylation"/>
    <property type="evidence" value="ECO:0007669"/>
    <property type="project" value="UniProtKB-UniRule"/>
</dbReference>
<evidence type="ECO:0000313" key="11">
    <source>
        <dbReference type="Proteomes" id="UP000791440"/>
    </source>
</evidence>
<comment type="subcellular location">
    <subcellularLocation>
        <location evidence="1 8">Nucleus</location>
    </subcellularLocation>
</comment>
<dbReference type="SUPFAM" id="SSF50978">
    <property type="entry name" value="WD40 repeat-like"/>
    <property type="match status" value="1"/>
</dbReference>
<gene>
    <name evidence="10" type="ORF">O3G_MSEX001849</name>
</gene>
<dbReference type="PROSITE" id="PS50294">
    <property type="entry name" value="WD_REPEATS_REGION"/>
    <property type="match status" value="1"/>
</dbReference>
<dbReference type="HAMAP" id="MF_03056">
    <property type="entry name" value="TRM82"/>
    <property type="match status" value="1"/>
</dbReference>
<proteinExistence type="inferred from homology"/>
<reference evidence="10" key="2">
    <citation type="submission" date="2020-12" db="EMBL/GenBank/DDBJ databases">
        <authorList>
            <person name="Kanost M."/>
        </authorList>
    </citation>
    <scope>NUCLEOTIDE SEQUENCE</scope>
</reference>
<comment type="similarity">
    <text evidence="8">Belongs to the WD repeat TRM82 family.</text>
</comment>
<comment type="function">
    <text evidence="8">Required for the formation of N(7)-methylguanine at position 46 (m7G46) in tRNA. In the complex, it is required to stabilize and induce conformational changes of the catalytic subunit.</text>
</comment>
<dbReference type="InterPro" id="IPR028884">
    <property type="entry name" value="Trm82"/>
</dbReference>
<comment type="caution">
    <text evidence="10">The sequence shown here is derived from an EMBL/GenBank/DDBJ whole genome shotgun (WGS) entry which is preliminary data.</text>
</comment>
<evidence type="ECO:0000313" key="10">
    <source>
        <dbReference type="EMBL" id="KAG6441486.1"/>
    </source>
</evidence>
<dbReference type="InterPro" id="IPR019775">
    <property type="entry name" value="WD40_repeat_CS"/>
</dbReference>
<dbReference type="GO" id="GO:0005634">
    <property type="term" value="C:nucleus"/>
    <property type="evidence" value="ECO:0007669"/>
    <property type="project" value="UniProtKB-SubCell"/>
</dbReference>